<comment type="subcellular location">
    <subcellularLocation>
        <location evidence="2">Membrane</location>
    </subcellularLocation>
</comment>
<evidence type="ECO:0000256" key="4">
    <source>
        <dbReference type="ARBA" id="ARBA00022692"/>
    </source>
</evidence>
<comment type="caution">
    <text evidence="13">The sequence shown here is derived from an EMBL/GenBank/DDBJ whole genome shotgun (WGS) entry which is preliminary data.</text>
</comment>
<evidence type="ECO:0000256" key="3">
    <source>
        <dbReference type="ARBA" id="ARBA00022617"/>
    </source>
</evidence>
<name>A0A6A1W5K8_9ROSI</name>
<dbReference type="InterPro" id="IPR002401">
    <property type="entry name" value="Cyt_P450_E_grp-I"/>
</dbReference>
<dbReference type="GO" id="GO:0004497">
    <property type="term" value="F:monooxygenase activity"/>
    <property type="evidence" value="ECO:0007669"/>
    <property type="project" value="UniProtKB-KW"/>
</dbReference>
<comment type="similarity">
    <text evidence="12">Belongs to the cytochrome P450 family.</text>
</comment>
<dbReference type="Pfam" id="PF00067">
    <property type="entry name" value="p450"/>
    <property type="match status" value="1"/>
</dbReference>
<gene>
    <name evidence="13" type="ORF">CJ030_MR3G015744</name>
</gene>
<dbReference type="PANTHER" id="PTHR47947:SF26">
    <property type="entry name" value="CYTOCHROME P450"/>
    <property type="match status" value="1"/>
</dbReference>
<comment type="cofactor">
    <cofactor evidence="1 11">
        <name>heme</name>
        <dbReference type="ChEBI" id="CHEBI:30413"/>
    </cofactor>
</comment>
<dbReference type="EMBL" id="RXIC02000021">
    <property type="protein sequence ID" value="KAB1220491.1"/>
    <property type="molecule type" value="Genomic_DNA"/>
</dbReference>
<dbReference type="GO" id="GO:0020037">
    <property type="term" value="F:heme binding"/>
    <property type="evidence" value="ECO:0007669"/>
    <property type="project" value="InterPro"/>
</dbReference>
<dbReference type="GO" id="GO:0005506">
    <property type="term" value="F:iron ion binding"/>
    <property type="evidence" value="ECO:0007669"/>
    <property type="project" value="InterPro"/>
</dbReference>
<dbReference type="OrthoDB" id="2789670at2759"/>
<evidence type="ECO:0000256" key="5">
    <source>
        <dbReference type="ARBA" id="ARBA00022723"/>
    </source>
</evidence>
<reference evidence="13 14" key="1">
    <citation type="journal article" date="2019" name="Plant Biotechnol. J.">
        <title>The red bayberry genome and genetic basis of sex determination.</title>
        <authorList>
            <person name="Jia H.M."/>
            <person name="Jia H.J."/>
            <person name="Cai Q.L."/>
            <person name="Wang Y."/>
            <person name="Zhao H.B."/>
            <person name="Yang W.F."/>
            <person name="Wang G.Y."/>
            <person name="Li Y.H."/>
            <person name="Zhan D.L."/>
            <person name="Shen Y.T."/>
            <person name="Niu Q.F."/>
            <person name="Chang L."/>
            <person name="Qiu J."/>
            <person name="Zhao L."/>
            <person name="Xie H.B."/>
            <person name="Fu W.Y."/>
            <person name="Jin J."/>
            <person name="Li X.W."/>
            <person name="Jiao Y."/>
            <person name="Zhou C.C."/>
            <person name="Tu T."/>
            <person name="Chai C.Y."/>
            <person name="Gao J.L."/>
            <person name="Fan L.J."/>
            <person name="van de Weg E."/>
            <person name="Wang J.Y."/>
            <person name="Gao Z.S."/>
        </authorList>
    </citation>
    <scope>NUCLEOTIDE SEQUENCE [LARGE SCALE GENOMIC DNA]</scope>
    <source>
        <tissue evidence="13">Leaves</tissue>
    </source>
</reference>
<dbReference type="PANTHER" id="PTHR47947">
    <property type="entry name" value="CYTOCHROME P450 82C3-RELATED"/>
    <property type="match status" value="1"/>
</dbReference>
<keyword evidence="3 11" id="KW-0349">Heme</keyword>
<dbReference type="InterPro" id="IPR050651">
    <property type="entry name" value="Plant_Cytochrome_P450_Monoox"/>
</dbReference>
<keyword evidence="10" id="KW-0472">Membrane</keyword>
<accession>A0A6A1W5K8</accession>
<keyword evidence="8 11" id="KW-0408">Iron</keyword>
<dbReference type="AlphaFoldDB" id="A0A6A1W5K8"/>
<dbReference type="InterPro" id="IPR001128">
    <property type="entry name" value="Cyt_P450"/>
</dbReference>
<dbReference type="SUPFAM" id="SSF48264">
    <property type="entry name" value="Cytochrome P450"/>
    <property type="match status" value="1"/>
</dbReference>
<evidence type="ECO:0000256" key="2">
    <source>
        <dbReference type="ARBA" id="ARBA00004370"/>
    </source>
</evidence>
<evidence type="ECO:0000256" key="1">
    <source>
        <dbReference type="ARBA" id="ARBA00001971"/>
    </source>
</evidence>
<dbReference type="PRINTS" id="PR00385">
    <property type="entry name" value="P450"/>
</dbReference>
<dbReference type="Gene3D" id="1.10.630.10">
    <property type="entry name" value="Cytochrome P450"/>
    <property type="match status" value="1"/>
</dbReference>
<sequence>MNKISNLLGILKPLDDVEQQRWAARWNWDGQTEMGGGAGWLLGGTGQGKTLIHAGLNFFDGSWNWVGRKTGYMEKRVNPRSLILGGADTTTVTLTWALCLLLNNRETLVKVQEELDLHVSGDRQVKESDVKNLVYLQAVLKETMRLYPAGPLSAPHESIEDCTVAGYHVPAGTQLLFNLSKLHRDPHVWVDPNEFRPERFLTTHLDVDVRGQHFELIPFGSGRRVCPGISFAQQVMHLTLATFLHAFEITTSSDEPVDMTEKVGLTNLKATPFEVHLTPRLAIKAYA</sequence>
<dbReference type="PROSITE" id="PS00086">
    <property type="entry name" value="CYTOCHROME_P450"/>
    <property type="match status" value="1"/>
</dbReference>
<dbReference type="PRINTS" id="PR00463">
    <property type="entry name" value="EP450I"/>
</dbReference>
<protein>
    <submittedName>
        <fullName evidence="13">Cytochrome P450 82C4</fullName>
    </submittedName>
</protein>
<keyword evidence="5 11" id="KW-0479">Metal-binding</keyword>
<evidence type="ECO:0000256" key="10">
    <source>
        <dbReference type="ARBA" id="ARBA00023136"/>
    </source>
</evidence>
<feature type="binding site" description="axial binding residue" evidence="11">
    <location>
        <position position="226"/>
    </location>
    <ligand>
        <name>heme</name>
        <dbReference type="ChEBI" id="CHEBI:30413"/>
    </ligand>
    <ligandPart>
        <name>Fe</name>
        <dbReference type="ChEBI" id="CHEBI:18248"/>
    </ligandPart>
</feature>
<evidence type="ECO:0000256" key="9">
    <source>
        <dbReference type="ARBA" id="ARBA00023033"/>
    </source>
</evidence>
<keyword evidence="9 12" id="KW-0503">Monooxygenase</keyword>
<evidence type="ECO:0000256" key="7">
    <source>
        <dbReference type="ARBA" id="ARBA00023002"/>
    </source>
</evidence>
<dbReference type="Proteomes" id="UP000516437">
    <property type="component" value="Chromosome 3"/>
</dbReference>
<proteinExistence type="inferred from homology"/>
<dbReference type="InterPro" id="IPR036396">
    <property type="entry name" value="Cyt_P450_sf"/>
</dbReference>
<keyword evidence="7 12" id="KW-0560">Oxidoreductase</keyword>
<evidence type="ECO:0000256" key="6">
    <source>
        <dbReference type="ARBA" id="ARBA00022989"/>
    </source>
</evidence>
<keyword evidence="14" id="KW-1185">Reference proteome</keyword>
<evidence type="ECO:0000256" key="12">
    <source>
        <dbReference type="RuleBase" id="RU000461"/>
    </source>
</evidence>
<dbReference type="InterPro" id="IPR017972">
    <property type="entry name" value="Cyt_P450_CS"/>
</dbReference>
<dbReference type="GO" id="GO:0016020">
    <property type="term" value="C:membrane"/>
    <property type="evidence" value="ECO:0007669"/>
    <property type="project" value="UniProtKB-SubCell"/>
</dbReference>
<keyword evidence="6" id="KW-1133">Transmembrane helix</keyword>
<evidence type="ECO:0000313" key="13">
    <source>
        <dbReference type="EMBL" id="KAB1220491.1"/>
    </source>
</evidence>
<evidence type="ECO:0000256" key="11">
    <source>
        <dbReference type="PIRSR" id="PIRSR602401-1"/>
    </source>
</evidence>
<keyword evidence="4" id="KW-0812">Transmembrane</keyword>
<evidence type="ECO:0000313" key="14">
    <source>
        <dbReference type="Proteomes" id="UP000516437"/>
    </source>
</evidence>
<dbReference type="GO" id="GO:0016705">
    <property type="term" value="F:oxidoreductase activity, acting on paired donors, with incorporation or reduction of molecular oxygen"/>
    <property type="evidence" value="ECO:0007669"/>
    <property type="project" value="InterPro"/>
</dbReference>
<dbReference type="FunFam" id="1.10.630.10:FF:000157">
    <property type="entry name" value="Uncharacterized protein"/>
    <property type="match status" value="1"/>
</dbReference>
<evidence type="ECO:0000256" key="8">
    <source>
        <dbReference type="ARBA" id="ARBA00023004"/>
    </source>
</evidence>
<organism evidence="13 14">
    <name type="scientific">Morella rubra</name>
    <name type="common">Chinese bayberry</name>
    <dbReference type="NCBI Taxonomy" id="262757"/>
    <lineage>
        <taxon>Eukaryota</taxon>
        <taxon>Viridiplantae</taxon>
        <taxon>Streptophyta</taxon>
        <taxon>Embryophyta</taxon>
        <taxon>Tracheophyta</taxon>
        <taxon>Spermatophyta</taxon>
        <taxon>Magnoliopsida</taxon>
        <taxon>eudicotyledons</taxon>
        <taxon>Gunneridae</taxon>
        <taxon>Pentapetalae</taxon>
        <taxon>rosids</taxon>
        <taxon>fabids</taxon>
        <taxon>Fagales</taxon>
        <taxon>Myricaceae</taxon>
        <taxon>Morella</taxon>
    </lineage>
</organism>